<evidence type="ECO:0000256" key="4">
    <source>
        <dbReference type="SAM" id="Coils"/>
    </source>
</evidence>
<dbReference type="STRING" id="1343739.PAP_07555"/>
<dbReference type="PRINTS" id="PR00080">
    <property type="entry name" value="SDRFAMILY"/>
</dbReference>
<keyword evidence="7" id="KW-1185">Reference proteome</keyword>
<evidence type="ECO:0000313" key="7">
    <source>
        <dbReference type="Proteomes" id="UP000027981"/>
    </source>
</evidence>
<dbReference type="PRINTS" id="PR00081">
    <property type="entry name" value="GDHRDH"/>
</dbReference>
<feature type="domain" description="Ketoreductase" evidence="5">
    <location>
        <begin position="24"/>
        <end position="205"/>
    </location>
</feature>
<dbReference type="GO" id="GO:0016491">
    <property type="term" value="F:oxidoreductase activity"/>
    <property type="evidence" value="ECO:0007669"/>
    <property type="project" value="UniProtKB-KW"/>
</dbReference>
<keyword evidence="4" id="KW-0175">Coiled coil</keyword>
<evidence type="ECO:0000256" key="3">
    <source>
        <dbReference type="RuleBase" id="RU000363"/>
    </source>
</evidence>
<dbReference type="RefSeq" id="WP_201769528.1">
    <property type="nucleotide sequence ID" value="NZ_CP006019.1"/>
</dbReference>
<dbReference type="AlphaFoldDB" id="A0A075LUT3"/>
<keyword evidence="2" id="KW-0560">Oxidoreductase</keyword>
<dbReference type="CDD" id="cd05233">
    <property type="entry name" value="SDR_c"/>
    <property type="match status" value="1"/>
</dbReference>
<reference evidence="6 7" key="2">
    <citation type="journal article" date="2015" name="Genome Announc.">
        <title>Complete Genome Sequence of Hyperthermophilic Piezophilic Archaeon Palaeococcus pacificus DY20341T, Isolated from Deep-Sea Hydrothermal Sediments.</title>
        <authorList>
            <person name="Zeng X."/>
            <person name="Jebbar M."/>
            <person name="Shao Z."/>
        </authorList>
    </citation>
    <scope>NUCLEOTIDE SEQUENCE [LARGE SCALE GENOMIC DNA]</scope>
    <source>
        <strain evidence="6 7">DY20341</strain>
    </source>
</reference>
<evidence type="ECO:0000313" key="6">
    <source>
        <dbReference type="EMBL" id="AIF69901.1"/>
    </source>
</evidence>
<dbReference type="InterPro" id="IPR036291">
    <property type="entry name" value="NAD(P)-bd_dom_sf"/>
</dbReference>
<proteinExistence type="inferred from homology"/>
<dbReference type="InterPro" id="IPR057326">
    <property type="entry name" value="KR_dom"/>
</dbReference>
<evidence type="ECO:0000259" key="5">
    <source>
        <dbReference type="SMART" id="SM00822"/>
    </source>
</evidence>
<dbReference type="SUPFAM" id="SSF51735">
    <property type="entry name" value="NAD(P)-binding Rossmann-fold domains"/>
    <property type="match status" value="1"/>
</dbReference>
<accession>A0A075LUT3</accession>
<dbReference type="EMBL" id="CP006019">
    <property type="protein sequence ID" value="AIF69901.1"/>
    <property type="molecule type" value="Genomic_DNA"/>
</dbReference>
<dbReference type="PANTHER" id="PTHR44196">
    <property type="entry name" value="DEHYDROGENASE/REDUCTASE SDR FAMILY MEMBER 7B"/>
    <property type="match status" value="1"/>
</dbReference>
<evidence type="ECO:0000256" key="2">
    <source>
        <dbReference type="ARBA" id="ARBA00023002"/>
    </source>
</evidence>
<dbReference type="InterPro" id="IPR002347">
    <property type="entry name" value="SDR_fam"/>
</dbReference>
<dbReference type="Pfam" id="PF00106">
    <property type="entry name" value="adh_short"/>
    <property type="match status" value="1"/>
</dbReference>
<evidence type="ECO:0000256" key="1">
    <source>
        <dbReference type="ARBA" id="ARBA00006484"/>
    </source>
</evidence>
<sequence>MEEFEMRYEKMKSMGLSRNELSGKVALITGAGRGIGKELAKALAWLGAKVIIAEISESGAEVEEEICSKGGTAFYFQTDVSDEKSIKELAEKIPKEFGKVNILVNNATIVKTGSILDTPLEDWDESWKVNARAAILLVRTFLPDMVERKDGVIVMMTSEEGMPYVAPYSASKAALNSFGLSLAAELGEDSGVSVFIFAPGMVDTPGIRNAAQELAPLYGMAYDEFINQSVNPGYNGLMPAEDCAAGLAYCIAHAKDYHGQVADPFGPLAKAGLLTFSTQSEGKHTNDILHRDEAVSEKTALELAEELKKIMEDVERETNELNRFARMWVRRIFRQRTGMGIKEWLEAIEKLISELEELDMVIKTHDDVKDERIRAKLLWITSHLEKLADNFKQNMKDVEAFIKDPDALANALEVLAYRENTTRSLVAALNKKLAEVKTRNPSDVWHS</sequence>
<gene>
    <name evidence="6" type="ORF">PAP_07555</name>
</gene>
<dbReference type="OrthoDB" id="24596at2157"/>
<comment type="similarity">
    <text evidence="1 3">Belongs to the short-chain dehydrogenases/reductases (SDR) family.</text>
</comment>
<dbReference type="Gene3D" id="3.40.50.720">
    <property type="entry name" value="NAD(P)-binding Rossmann-like Domain"/>
    <property type="match status" value="1"/>
</dbReference>
<dbReference type="Proteomes" id="UP000027981">
    <property type="component" value="Chromosome"/>
</dbReference>
<dbReference type="HOGENOM" id="CLU_635542_0_0_2"/>
<dbReference type="GeneID" id="24842616"/>
<dbReference type="KEGG" id="ppac:PAP_07555"/>
<protein>
    <recommendedName>
        <fullName evidence="5">Ketoreductase domain-containing protein</fullName>
    </recommendedName>
</protein>
<feature type="coiled-coil region" evidence="4">
    <location>
        <begin position="297"/>
        <end position="361"/>
    </location>
</feature>
<dbReference type="eggNOG" id="arCOG01259">
    <property type="taxonomic scope" value="Archaea"/>
</dbReference>
<organism evidence="6 7">
    <name type="scientific">Palaeococcus pacificus DY20341</name>
    <dbReference type="NCBI Taxonomy" id="1343739"/>
    <lineage>
        <taxon>Archaea</taxon>
        <taxon>Methanobacteriati</taxon>
        <taxon>Methanobacteriota</taxon>
        <taxon>Thermococci</taxon>
        <taxon>Thermococcales</taxon>
        <taxon>Thermococcaceae</taxon>
        <taxon>Palaeococcus</taxon>
    </lineage>
</organism>
<dbReference type="SMART" id="SM00822">
    <property type="entry name" value="PKS_KR"/>
    <property type="match status" value="1"/>
</dbReference>
<dbReference type="GO" id="GO:0016020">
    <property type="term" value="C:membrane"/>
    <property type="evidence" value="ECO:0007669"/>
    <property type="project" value="TreeGrafter"/>
</dbReference>
<dbReference type="PANTHER" id="PTHR44196:SF1">
    <property type="entry name" value="DEHYDROGENASE_REDUCTASE SDR FAMILY MEMBER 7B"/>
    <property type="match status" value="1"/>
</dbReference>
<name>A0A075LUT3_9EURY</name>
<reference evidence="7" key="1">
    <citation type="submission" date="2013-06" db="EMBL/GenBank/DDBJ databases">
        <title>Complete Genome Sequence of Hyperthermophilic Palaeococcus pacificus DY20341T, Isolated from a Deep-Sea Hydrothermal Sediments.</title>
        <authorList>
            <person name="Zeng X."/>
            <person name="Shao Z."/>
        </authorList>
    </citation>
    <scope>NUCLEOTIDE SEQUENCE [LARGE SCALE GENOMIC DNA]</scope>
    <source>
        <strain evidence="7">DY20341</strain>
    </source>
</reference>